<name>A0ACC3TD80_9ASCO</name>
<accession>A0ACC3TD80</accession>
<organism evidence="1 2">
    <name type="scientific">Lipomyces orientalis</name>
    <dbReference type="NCBI Taxonomy" id="1233043"/>
    <lineage>
        <taxon>Eukaryota</taxon>
        <taxon>Fungi</taxon>
        <taxon>Dikarya</taxon>
        <taxon>Ascomycota</taxon>
        <taxon>Saccharomycotina</taxon>
        <taxon>Lipomycetes</taxon>
        <taxon>Lipomycetales</taxon>
        <taxon>Lipomycetaceae</taxon>
        <taxon>Lipomyces</taxon>
    </lineage>
</organism>
<comment type="caution">
    <text evidence="1">The sequence shown here is derived from an EMBL/GenBank/DDBJ whole genome shotgun (WGS) entry which is preliminary data.</text>
</comment>
<protein>
    <submittedName>
        <fullName evidence="1">Uncharacterized protein</fullName>
    </submittedName>
</protein>
<sequence>MRMRIEKIVFVSTPDTFSAGARGCFGRNISYLERPIMIASLVHRYEFELPSPDWELELKEHVNL</sequence>
<dbReference type="EMBL" id="MU970292">
    <property type="protein sequence ID" value="KAK9318832.1"/>
    <property type="molecule type" value="Genomic_DNA"/>
</dbReference>
<evidence type="ECO:0000313" key="2">
    <source>
        <dbReference type="Proteomes" id="UP001489719"/>
    </source>
</evidence>
<gene>
    <name evidence="1" type="ORF">V1517DRAFT_334473</name>
</gene>
<dbReference type="Proteomes" id="UP001489719">
    <property type="component" value="Unassembled WGS sequence"/>
</dbReference>
<proteinExistence type="predicted"/>
<reference evidence="2" key="1">
    <citation type="journal article" date="2024" name="Front. Bioeng. Biotechnol.">
        <title>Genome-scale model development and genomic sequencing of the oleaginous clade Lipomyces.</title>
        <authorList>
            <person name="Czajka J.J."/>
            <person name="Han Y."/>
            <person name="Kim J."/>
            <person name="Mondo S.J."/>
            <person name="Hofstad B.A."/>
            <person name="Robles A."/>
            <person name="Haridas S."/>
            <person name="Riley R."/>
            <person name="LaButti K."/>
            <person name="Pangilinan J."/>
            <person name="Andreopoulos W."/>
            <person name="Lipzen A."/>
            <person name="Yan J."/>
            <person name="Wang M."/>
            <person name="Ng V."/>
            <person name="Grigoriev I.V."/>
            <person name="Spatafora J.W."/>
            <person name="Magnuson J.K."/>
            <person name="Baker S.E."/>
            <person name="Pomraning K.R."/>
        </authorList>
    </citation>
    <scope>NUCLEOTIDE SEQUENCE [LARGE SCALE GENOMIC DNA]</scope>
    <source>
        <strain evidence="2">CBS 10300</strain>
    </source>
</reference>
<evidence type="ECO:0000313" key="1">
    <source>
        <dbReference type="EMBL" id="KAK9318832.1"/>
    </source>
</evidence>
<keyword evidence="2" id="KW-1185">Reference proteome</keyword>